<sequence length="461" mass="48732">MINEFRAAFQELLDTAVAQSPNFRSAMHEVFRLSSHVPQEERILALDALVPVMRQSEPVAGIAADLAVVAGALMDTGTPAGPAGVEVMRQLATYGQAAGAFLAAWQETGAGTPPPPMEVTEAEEQRVAPYLNELARLATTGWWVSHRYALAARTVLNDADTRAALRGDRAAPRDVGHLAELTRIARQLSAEIAEYEEVHALLRMAAADNALVLDRASGRGFRVRFDGVADNFQLHTLLADALVGPEGRGVPGTRPHPSWVAASQDRDSDPQAEIVTGRWDLVGGDGSWVGNETAPVDIPVVGGERVLVLEARSHPHSWRAGRRHPRVVGRLRVEDEIPAHEAADWWARLHPAGAVRHPLSPAPAEPAPAAPTQEPPAAEADPAIPAEPLAPVDCAAGAAEGEAAVARLDTAAATEAPAPVDDDRPEADAPEAPRELPPGAGLLPPLPPGVSDSAGWAPTWK</sequence>
<dbReference type="EMBL" id="BAAAPC010000009">
    <property type="protein sequence ID" value="GAA1996678.1"/>
    <property type="molecule type" value="Genomic_DNA"/>
</dbReference>
<feature type="compositionally biased region" description="Low complexity" evidence="2">
    <location>
        <begin position="370"/>
        <end position="384"/>
    </location>
</feature>
<reference evidence="3 4" key="1">
    <citation type="journal article" date="2019" name="Int. J. Syst. Evol. Microbiol.">
        <title>The Global Catalogue of Microorganisms (GCM) 10K type strain sequencing project: providing services to taxonomists for standard genome sequencing and annotation.</title>
        <authorList>
            <consortium name="The Broad Institute Genomics Platform"/>
            <consortium name="The Broad Institute Genome Sequencing Center for Infectious Disease"/>
            <person name="Wu L."/>
            <person name="Ma J."/>
        </authorList>
    </citation>
    <scope>NUCLEOTIDE SEQUENCE [LARGE SCALE GENOMIC DNA]</scope>
    <source>
        <strain evidence="3 4">JCM 15313</strain>
    </source>
</reference>
<comment type="caution">
    <text evidence="3">The sequence shown here is derived from an EMBL/GenBank/DDBJ whole genome shotgun (WGS) entry which is preliminary data.</text>
</comment>
<feature type="compositionally biased region" description="Pro residues" evidence="2">
    <location>
        <begin position="360"/>
        <end position="369"/>
    </location>
</feature>
<feature type="region of interest" description="Disordered" evidence="2">
    <location>
        <begin position="406"/>
        <end position="461"/>
    </location>
</feature>
<evidence type="ECO:0000256" key="1">
    <source>
        <dbReference type="SAM" id="Coils"/>
    </source>
</evidence>
<name>A0ABN2T336_9ACTN</name>
<evidence type="ECO:0000313" key="4">
    <source>
        <dbReference type="Proteomes" id="UP001501585"/>
    </source>
</evidence>
<feature type="compositionally biased region" description="Low complexity" evidence="2">
    <location>
        <begin position="406"/>
        <end position="419"/>
    </location>
</feature>
<organism evidence="3 4">
    <name type="scientific">Nocardiopsis rhodophaea</name>
    <dbReference type="NCBI Taxonomy" id="280238"/>
    <lineage>
        <taxon>Bacteria</taxon>
        <taxon>Bacillati</taxon>
        <taxon>Actinomycetota</taxon>
        <taxon>Actinomycetes</taxon>
        <taxon>Streptosporangiales</taxon>
        <taxon>Nocardiopsidaceae</taxon>
        <taxon>Nocardiopsis</taxon>
    </lineage>
</organism>
<dbReference type="Proteomes" id="UP001501585">
    <property type="component" value="Unassembled WGS sequence"/>
</dbReference>
<feature type="coiled-coil region" evidence="1">
    <location>
        <begin position="178"/>
        <end position="205"/>
    </location>
</feature>
<gene>
    <name evidence="3" type="ORF">GCM10009799_24490</name>
</gene>
<keyword evidence="4" id="KW-1185">Reference proteome</keyword>
<accession>A0ABN2T336</accession>
<feature type="region of interest" description="Disordered" evidence="2">
    <location>
        <begin position="356"/>
        <end position="384"/>
    </location>
</feature>
<evidence type="ECO:0000313" key="3">
    <source>
        <dbReference type="EMBL" id="GAA1996678.1"/>
    </source>
</evidence>
<keyword evidence="1" id="KW-0175">Coiled coil</keyword>
<proteinExistence type="predicted"/>
<protein>
    <submittedName>
        <fullName evidence="3">Uncharacterized protein</fullName>
    </submittedName>
</protein>
<dbReference type="RefSeq" id="WP_344162319.1">
    <property type="nucleotide sequence ID" value="NZ_BAAAPC010000009.1"/>
</dbReference>
<evidence type="ECO:0000256" key="2">
    <source>
        <dbReference type="SAM" id="MobiDB-lite"/>
    </source>
</evidence>